<dbReference type="KEGG" id="bsto:C0V70_16375"/>
<name>A0A2K9NY30_BACTC</name>
<reference evidence="1 2" key="1">
    <citation type="submission" date="2018-01" db="EMBL/GenBank/DDBJ databases">
        <title>Complete genome sequence of Bacteriovorax stolpii DSM12778.</title>
        <authorList>
            <person name="Tang B."/>
            <person name="Chang J."/>
        </authorList>
    </citation>
    <scope>NUCLEOTIDE SEQUENCE [LARGE SCALE GENOMIC DNA]</scope>
    <source>
        <strain evidence="1 2">DSM 12778</strain>
    </source>
</reference>
<dbReference type="AlphaFoldDB" id="A0A2K9NY30"/>
<evidence type="ECO:0000313" key="1">
    <source>
        <dbReference type="EMBL" id="AUN99654.1"/>
    </source>
</evidence>
<sequence length="191" mass="20477">MKKLLLSMIVLASLVSCGKDNKVSSTNSTLNYSNPYLSGNTQAQTYAQTLIAQINSYSSNFGNGVISSGSSNQTCDTKWGIFYYCYTSSSGSSGTTTTWNSIVASTPTITYQYSNGVTVRHSDVNIASKQSELISILNAATNVQVQAMSGGNVYYITVSGAYYVIDTRYPIQANPSGVQSSSGTRYFVRAI</sequence>
<dbReference type="EMBL" id="CP025704">
    <property type="protein sequence ID" value="AUN99654.1"/>
    <property type="molecule type" value="Genomic_DNA"/>
</dbReference>
<organism evidence="1 2">
    <name type="scientific">Bacteriovorax stolpii</name>
    <name type="common">Bdellovibrio stolpii</name>
    <dbReference type="NCBI Taxonomy" id="960"/>
    <lineage>
        <taxon>Bacteria</taxon>
        <taxon>Pseudomonadati</taxon>
        <taxon>Bdellovibrionota</taxon>
        <taxon>Bacteriovoracia</taxon>
        <taxon>Bacteriovoracales</taxon>
        <taxon>Bacteriovoracaceae</taxon>
        <taxon>Bacteriovorax</taxon>
    </lineage>
</organism>
<dbReference type="Proteomes" id="UP000235584">
    <property type="component" value="Chromosome"/>
</dbReference>
<accession>A0A2K9NY30</accession>
<keyword evidence="2" id="KW-1185">Reference proteome</keyword>
<evidence type="ECO:0000313" key="2">
    <source>
        <dbReference type="Proteomes" id="UP000235584"/>
    </source>
</evidence>
<dbReference type="PROSITE" id="PS51257">
    <property type="entry name" value="PROKAR_LIPOPROTEIN"/>
    <property type="match status" value="1"/>
</dbReference>
<protein>
    <submittedName>
        <fullName evidence="1">Uncharacterized protein</fullName>
    </submittedName>
</protein>
<gene>
    <name evidence="1" type="ORF">C0V70_16375</name>
</gene>
<dbReference type="RefSeq" id="WP_102244945.1">
    <property type="nucleotide sequence ID" value="NZ_CP025704.1"/>
</dbReference>
<proteinExistence type="predicted"/>